<comment type="cofactor">
    <cofactor evidence="1">
        <name>FAD</name>
        <dbReference type="ChEBI" id="CHEBI:57692"/>
    </cofactor>
</comment>
<keyword evidence="5" id="KW-0560">Oxidoreductase</keyword>
<comment type="similarity">
    <text evidence="2">Belongs to the ETF-QO/FixC family.</text>
</comment>
<keyword evidence="8" id="KW-1185">Reference proteome</keyword>
<evidence type="ECO:0000313" key="8">
    <source>
        <dbReference type="Proteomes" id="UP000184529"/>
    </source>
</evidence>
<dbReference type="STRING" id="1121432.SAMN02745219_01804"/>
<evidence type="ECO:0000313" key="7">
    <source>
        <dbReference type="EMBL" id="SHJ12582.1"/>
    </source>
</evidence>
<keyword evidence="3" id="KW-0285">Flavoprotein</keyword>
<protein>
    <submittedName>
        <fullName evidence="7">Electron transfer flavoprotein-quinone oxidoreductase</fullName>
    </submittedName>
</protein>
<organism evidence="7 8">
    <name type="scientific">Desulfofundulus thermosubterraneus DSM 16057</name>
    <dbReference type="NCBI Taxonomy" id="1121432"/>
    <lineage>
        <taxon>Bacteria</taxon>
        <taxon>Bacillati</taxon>
        <taxon>Bacillota</taxon>
        <taxon>Clostridia</taxon>
        <taxon>Eubacteriales</taxon>
        <taxon>Peptococcaceae</taxon>
        <taxon>Desulfofundulus</taxon>
    </lineage>
</organism>
<gene>
    <name evidence="7" type="ORF">SAMN02745219_01804</name>
</gene>
<dbReference type="PANTHER" id="PTHR43624">
    <property type="entry name" value="ELECTRON TRANSFER FLAVOPROTEIN-QUINONE OXIDOREDUCTASE YDIS-RELATED"/>
    <property type="match status" value="1"/>
</dbReference>
<dbReference type="PRINTS" id="PR00420">
    <property type="entry name" value="RNGMNOXGNASE"/>
</dbReference>
<dbReference type="SUPFAM" id="SSF54373">
    <property type="entry name" value="FAD-linked reductases, C-terminal domain"/>
    <property type="match status" value="1"/>
</dbReference>
<dbReference type="InterPro" id="IPR036188">
    <property type="entry name" value="FAD/NAD-bd_sf"/>
</dbReference>
<proteinExistence type="inferred from homology"/>
<evidence type="ECO:0000256" key="1">
    <source>
        <dbReference type="ARBA" id="ARBA00001974"/>
    </source>
</evidence>
<reference evidence="8" key="1">
    <citation type="submission" date="2016-11" db="EMBL/GenBank/DDBJ databases">
        <authorList>
            <person name="Varghese N."/>
            <person name="Submissions S."/>
        </authorList>
    </citation>
    <scope>NUCLEOTIDE SEQUENCE [LARGE SCALE GENOMIC DNA]</scope>
    <source>
        <strain evidence="8">DSM 16057</strain>
    </source>
</reference>
<dbReference type="AlphaFoldDB" id="A0A1M6GRP0"/>
<feature type="domain" description="FixC-like C-terminal" evidence="6">
    <location>
        <begin position="367"/>
        <end position="430"/>
    </location>
</feature>
<dbReference type="RefSeq" id="WP_072869005.1">
    <property type="nucleotide sequence ID" value="NZ_FQZM01000020.1"/>
</dbReference>
<dbReference type="Pfam" id="PF12831">
    <property type="entry name" value="FAD_oxidored"/>
    <property type="match status" value="1"/>
</dbReference>
<keyword evidence="4" id="KW-0274">FAD</keyword>
<evidence type="ECO:0000256" key="5">
    <source>
        <dbReference type="ARBA" id="ARBA00023002"/>
    </source>
</evidence>
<evidence type="ECO:0000259" key="6">
    <source>
        <dbReference type="Pfam" id="PF26311"/>
    </source>
</evidence>
<dbReference type="Gene3D" id="3.50.50.60">
    <property type="entry name" value="FAD/NAD(P)-binding domain"/>
    <property type="match status" value="1"/>
</dbReference>
<dbReference type="SUPFAM" id="SSF51905">
    <property type="entry name" value="FAD/NAD(P)-binding domain"/>
    <property type="match status" value="1"/>
</dbReference>
<dbReference type="InterPro" id="IPR039651">
    <property type="entry name" value="FixC-like"/>
</dbReference>
<dbReference type="InterPro" id="IPR059103">
    <property type="entry name" value="FixC-like_C"/>
</dbReference>
<dbReference type="PANTHER" id="PTHR43624:SF2">
    <property type="entry name" value="ELECTRON TRANSFER FLAVOPROTEIN-QUINONE OXIDOREDUCTASE YDIS-RELATED"/>
    <property type="match status" value="1"/>
</dbReference>
<evidence type="ECO:0000256" key="3">
    <source>
        <dbReference type="ARBA" id="ARBA00022630"/>
    </source>
</evidence>
<evidence type="ECO:0000256" key="2">
    <source>
        <dbReference type="ARBA" id="ARBA00006796"/>
    </source>
</evidence>
<dbReference type="GO" id="GO:0016491">
    <property type="term" value="F:oxidoreductase activity"/>
    <property type="evidence" value="ECO:0007669"/>
    <property type="project" value="UniProtKB-KW"/>
</dbReference>
<name>A0A1M6GRP0_9FIRM</name>
<sequence>MSDDKFTAIVIGGGPSGSTAAYVLAKEGLDVLLIEKGDTSGSKNMFGGRMYSHALNRIIPGFWEEAPVERAVTKEIITFLTEDKSVSVICQNDNWAKEPYHSFTLLRAEFDRWLASKAEEAGAIVATSIKVDDLIIENNKVVGIKAGEDEMYADVIIAADGVNSLMAQKAGLRKDLEPKQVATGIKQIIKLSKEKINDRFQVTDSYGVAQLFVGHCTKGLHGGGFLYTNKDTISIGLVINISALRHNTIRLVDLLEDFKNHPSIAPIIEDGEVEEYSAHLVPEAGINMKPQLIGEGFLVVGDAAGFVLNLGFLVRGMDFAIASGEAAAKAVIEAKKSNDFSKSALLAYERYLKQSFVMQHLEIYRKAPHFLENERLYGKYPALAANLLTKMFTVDGGQPRRLFGTAMNEIKMSGLSLAKLAMDGWKGMRSL</sequence>
<dbReference type="EMBL" id="FQZM01000020">
    <property type="protein sequence ID" value="SHJ12582.1"/>
    <property type="molecule type" value="Genomic_DNA"/>
</dbReference>
<dbReference type="NCBIfam" id="NF007450">
    <property type="entry name" value="PRK10015.1"/>
    <property type="match status" value="1"/>
</dbReference>
<dbReference type="Pfam" id="PF26311">
    <property type="entry name" value="ETF-QO_FixC_C"/>
    <property type="match status" value="1"/>
</dbReference>
<accession>A0A1M6GRP0</accession>
<dbReference type="OrthoDB" id="9806565at2"/>
<dbReference type="Proteomes" id="UP000184529">
    <property type="component" value="Unassembled WGS sequence"/>
</dbReference>
<evidence type="ECO:0000256" key="4">
    <source>
        <dbReference type="ARBA" id="ARBA00022827"/>
    </source>
</evidence>